<dbReference type="EC" id="1.1.1.49" evidence="8"/>
<dbReference type="WBParaSite" id="HNAJ_0000057801-mRNA-1">
    <property type="protein sequence ID" value="HNAJ_0000057801-mRNA-1"/>
    <property type="gene ID" value="HNAJ_0000057801"/>
</dbReference>
<dbReference type="Gene3D" id="3.40.50.720">
    <property type="entry name" value="NAD(P)-binding Rossmann-like Domain"/>
    <property type="match status" value="1"/>
</dbReference>
<dbReference type="PRINTS" id="PR00079">
    <property type="entry name" value="G6PDHDRGNASE"/>
</dbReference>
<dbReference type="InterPro" id="IPR019796">
    <property type="entry name" value="G6P_DH_AS"/>
</dbReference>
<feature type="domain" description="Glucose-6-phosphate dehydrogenase C-terminal" evidence="10">
    <location>
        <begin position="228"/>
        <end position="508"/>
    </location>
</feature>
<dbReference type="PIRSF" id="PIRSF000110">
    <property type="entry name" value="G6PD"/>
    <property type="match status" value="1"/>
</dbReference>
<keyword evidence="4 8" id="KW-0521">NADP</keyword>
<dbReference type="SUPFAM" id="SSF55347">
    <property type="entry name" value="Glyceraldehyde-3-phosphate dehydrogenase-like, C-terminal domain"/>
    <property type="match status" value="1"/>
</dbReference>
<evidence type="ECO:0000259" key="10">
    <source>
        <dbReference type="Pfam" id="PF02781"/>
    </source>
</evidence>
<dbReference type="GO" id="GO:0005829">
    <property type="term" value="C:cytosol"/>
    <property type="evidence" value="ECO:0007669"/>
    <property type="project" value="TreeGrafter"/>
</dbReference>
<dbReference type="InterPro" id="IPR022675">
    <property type="entry name" value="G6P_DH_C"/>
</dbReference>
<evidence type="ECO:0000313" key="11">
    <source>
        <dbReference type="EMBL" id="VDN96438.1"/>
    </source>
</evidence>
<accession>A0A0R3T146</accession>
<dbReference type="Pfam" id="PF00479">
    <property type="entry name" value="G6PD_N"/>
    <property type="match status" value="1"/>
</dbReference>
<evidence type="ECO:0000256" key="1">
    <source>
        <dbReference type="ARBA" id="ARBA00004937"/>
    </source>
</evidence>
<dbReference type="NCBIfam" id="TIGR00871">
    <property type="entry name" value="zwf"/>
    <property type="match status" value="1"/>
</dbReference>
<reference evidence="13" key="1">
    <citation type="submission" date="2017-02" db="UniProtKB">
        <authorList>
            <consortium name="WormBaseParasite"/>
        </authorList>
    </citation>
    <scope>IDENTIFICATION</scope>
</reference>
<sequence length="509" mass="58792">MHPPLPSSSCNCMCLCFPRLSFIMDKICLDLIKSTFHGDEVHSHVVVVLGASGDLARKKIYPTLWWLYRDRLLPRKTYFFGYARSDITTDDIRKKSTPYMKVQQNKPEEMESFEKFWKKNTYIKGSYTEKCDFVALDKAIKDNYGELVNRIFYLALPPSTYVSVSSHLSEFCKTTRPAVWTRLIIEKPFGRDLESARQLSSHLNGLFTEQQIYRIDHYLGKEMVQNLLILRFANMIFSPLWNREHISNVTISFKEPFGTAGRGGYFDNFGVIRDVLQNHLIQVLALIAMEKPLSLGAEDIRGEKVKVLRCIKPLKLEDLVVGQYVGNPDADDEEGKQGYLDDPTVNKDSITPTYACSVLYISNDRWHGVPFILRAGKALNDRKAEVRIQFKDLAFDIFDRPNQGDTPVVRNELVIRVQPGEAVYLKVMTKRPGMSFIPEQTELDLTYSSRYEDLKLPDAYERLLLDVFSGSQTNFVRFDELDEAWRIFTPALQELETKKIKPFPYKYGR</sequence>
<evidence type="ECO:0000256" key="6">
    <source>
        <dbReference type="ARBA" id="ARBA00023277"/>
    </source>
</evidence>
<comment type="catalytic activity">
    <reaction evidence="7">
        <text>D-glucose 6-phosphate + NADP(+) = 6-phospho-D-glucono-1,5-lactone + NADPH + H(+)</text>
        <dbReference type="Rhea" id="RHEA:15841"/>
        <dbReference type="ChEBI" id="CHEBI:15378"/>
        <dbReference type="ChEBI" id="CHEBI:57783"/>
        <dbReference type="ChEBI" id="CHEBI:57955"/>
        <dbReference type="ChEBI" id="CHEBI:58349"/>
        <dbReference type="ChEBI" id="CHEBI:61548"/>
        <dbReference type="EC" id="1.1.1.49"/>
    </reaction>
    <physiologicalReaction direction="left-to-right" evidence="7">
        <dbReference type="Rhea" id="RHEA:15842"/>
    </physiologicalReaction>
</comment>
<dbReference type="FunFam" id="3.30.360.10:FF:000018">
    <property type="entry name" value="Glucose-6-phosphate 1-dehydrogenase"/>
    <property type="match status" value="1"/>
</dbReference>
<comment type="function">
    <text evidence="8">Catalyzes the rate-limiting step of the oxidative pentose-phosphate pathway, which represents a route for the dissimilation of carbohydrates besides glycolysis.</text>
</comment>
<comment type="pathway">
    <text evidence="1 8">Carbohydrate degradation; pentose phosphate pathway; D-ribulose 5-phosphate from D-glucose 6-phosphate (oxidative stage): step 1/3.</text>
</comment>
<evidence type="ECO:0000256" key="4">
    <source>
        <dbReference type="ARBA" id="ARBA00022857"/>
    </source>
</evidence>
<evidence type="ECO:0000256" key="8">
    <source>
        <dbReference type="RuleBase" id="RU362120"/>
    </source>
</evidence>
<dbReference type="STRING" id="102285.A0A0R3T146"/>
<evidence type="ECO:0000256" key="5">
    <source>
        <dbReference type="ARBA" id="ARBA00023002"/>
    </source>
</evidence>
<name>A0A0R3T146_RODNA</name>
<dbReference type="GO" id="GO:0006006">
    <property type="term" value="P:glucose metabolic process"/>
    <property type="evidence" value="ECO:0007669"/>
    <property type="project" value="UniProtKB-KW"/>
</dbReference>
<dbReference type="PANTHER" id="PTHR23429:SF0">
    <property type="entry name" value="GLUCOSE-6-PHOSPHATE 1-DEHYDROGENASE"/>
    <property type="match status" value="1"/>
</dbReference>
<dbReference type="Gene3D" id="3.30.360.10">
    <property type="entry name" value="Dihydrodipicolinate Reductase, domain 2"/>
    <property type="match status" value="1"/>
</dbReference>
<dbReference type="HAMAP" id="MF_00966">
    <property type="entry name" value="G6PD"/>
    <property type="match status" value="1"/>
</dbReference>
<keyword evidence="5 8" id="KW-0560">Oxidoreductase</keyword>
<keyword evidence="6 8" id="KW-0119">Carbohydrate metabolism</keyword>
<feature type="domain" description="Glucose-6-phosphate dehydrogenase NAD-binding" evidence="9">
    <location>
        <begin position="47"/>
        <end position="226"/>
    </location>
</feature>
<evidence type="ECO:0000259" key="9">
    <source>
        <dbReference type="Pfam" id="PF00479"/>
    </source>
</evidence>
<dbReference type="GO" id="GO:0050661">
    <property type="term" value="F:NADP binding"/>
    <property type="evidence" value="ECO:0007669"/>
    <property type="project" value="InterPro"/>
</dbReference>
<dbReference type="SUPFAM" id="SSF51735">
    <property type="entry name" value="NAD(P)-binding Rossmann-fold domains"/>
    <property type="match status" value="1"/>
</dbReference>
<evidence type="ECO:0000256" key="3">
    <source>
        <dbReference type="ARBA" id="ARBA00022526"/>
    </source>
</evidence>
<gene>
    <name evidence="11" type="ORF">HNAJ_LOCUS579</name>
</gene>
<dbReference type="PANTHER" id="PTHR23429">
    <property type="entry name" value="GLUCOSE-6-PHOSPHATE 1-DEHYDROGENASE G6PD"/>
    <property type="match status" value="1"/>
</dbReference>
<evidence type="ECO:0000313" key="13">
    <source>
        <dbReference type="WBParaSite" id="HNAJ_0000057801-mRNA-1"/>
    </source>
</evidence>
<dbReference type="AlphaFoldDB" id="A0A0R3T146"/>
<dbReference type="OrthoDB" id="60984at2759"/>
<dbReference type="PROSITE" id="PS00069">
    <property type="entry name" value="G6P_DEHYDROGENASE"/>
    <property type="match status" value="1"/>
</dbReference>
<evidence type="ECO:0000313" key="12">
    <source>
        <dbReference type="Proteomes" id="UP000278807"/>
    </source>
</evidence>
<dbReference type="Pfam" id="PF02781">
    <property type="entry name" value="G6PD_C"/>
    <property type="match status" value="1"/>
</dbReference>
<dbReference type="EMBL" id="UZAE01000169">
    <property type="protein sequence ID" value="VDN96438.1"/>
    <property type="molecule type" value="Genomic_DNA"/>
</dbReference>
<dbReference type="InterPro" id="IPR001282">
    <property type="entry name" value="G6P_DH"/>
</dbReference>
<reference evidence="11 12" key="2">
    <citation type="submission" date="2018-11" db="EMBL/GenBank/DDBJ databases">
        <authorList>
            <consortium name="Pathogen Informatics"/>
        </authorList>
    </citation>
    <scope>NUCLEOTIDE SEQUENCE [LARGE SCALE GENOMIC DNA]</scope>
</reference>
<evidence type="ECO:0000256" key="7">
    <source>
        <dbReference type="ARBA" id="ARBA00047696"/>
    </source>
</evidence>
<protein>
    <recommendedName>
        <fullName evidence="8">Glucose-6-phosphate 1-dehydrogenase</fullName>
        <ecNumber evidence="8">1.1.1.49</ecNumber>
    </recommendedName>
</protein>
<dbReference type="UniPathway" id="UPA00115">
    <property type="reaction ID" value="UER00408"/>
</dbReference>
<dbReference type="Proteomes" id="UP000278807">
    <property type="component" value="Unassembled WGS sequence"/>
</dbReference>
<dbReference type="InterPro" id="IPR022674">
    <property type="entry name" value="G6P_DH_NAD-bd"/>
</dbReference>
<proteinExistence type="inferred from homology"/>
<keyword evidence="3 8" id="KW-0313">Glucose metabolism</keyword>
<organism evidence="13">
    <name type="scientific">Rodentolepis nana</name>
    <name type="common">Dwarf tapeworm</name>
    <name type="synonym">Hymenolepis nana</name>
    <dbReference type="NCBI Taxonomy" id="102285"/>
    <lineage>
        <taxon>Eukaryota</taxon>
        <taxon>Metazoa</taxon>
        <taxon>Spiralia</taxon>
        <taxon>Lophotrochozoa</taxon>
        <taxon>Platyhelminthes</taxon>
        <taxon>Cestoda</taxon>
        <taxon>Eucestoda</taxon>
        <taxon>Cyclophyllidea</taxon>
        <taxon>Hymenolepididae</taxon>
        <taxon>Rodentolepis</taxon>
    </lineage>
</organism>
<dbReference type="InterPro" id="IPR036291">
    <property type="entry name" value="NAD(P)-bd_dom_sf"/>
</dbReference>
<dbReference type="GO" id="GO:0004345">
    <property type="term" value="F:glucose-6-phosphate dehydrogenase activity"/>
    <property type="evidence" value="ECO:0007669"/>
    <property type="project" value="UniProtKB-EC"/>
</dbReference>
<comment type="similarity">
    <text evidence="2 8">Belongs to the glucose-6-phosphate dehydrogenase family.</text>
</comment>
<evidence type="ECO:0000256" key="2">
    <source>
        <dbReference type="ARBA" id="ARBA00009975"/>
    </source>
</evidence>
<keyword evidence="12" id="KW-1185">Reference proteome</keyword>
<dbReference type="GO" id="GO:0009051">
    <property type="term" value="P:pentose-phosphate shunt, oxidative branch"/>
    <property type="evidence" value="ECO:0007669"/>
    <property type="project" value="TreeGrafter"/>
</dbReference>